<proteinExistence type="predicted"/>
<dbReference type="AlphaFoldDB" id="G2PV84"/>
<keyword evidence="1" id="KW-0238">DNA-binding</keyword>
<evidence type="ECO:0000313" key="2">
    <source>
        <dbReference type="Proteomes" id="UP000009257"/>
    </source>
</evidence>
<accession>G2PV84</accession>
<protein>
    <submittedName>
        <fullName evidence="1">Putative transposase DNA-binding domain family</fullName>
    </submittedName>
</protein>
<reference evidence="1 2" key="1">
    <citation type="submission" date="2011-08" db="EMBL/GenBank/DDBJ databases">
        <title>Complete sequence of Caldicellulosiruptor lactoaceticus 6A.</title>
        <authorList>
            <consortium name="US DOE Joint Genome Institute"/>
            <person name="Lucas S."/>
            <person name="Han J."/>
            <person name="Lapidus A."/>
            <person name="Cheng J.-F."/>
            <person name="Goodwin L."/>
            <person name="Pitluck S."/>
            <person name="Peters L."/>
            <person name="Davenport K."/>
            <person name="Detter J.C."/>
            <person name="Han C."/>
            <person name="Tapia R."/>
            <person name="Land M."/>
            <person name="Hauser L."/>
            <person name="Kyrpides N."/>
            <person name="Ivanova N."/>
            <person name="Ovchinnikova G."/>
            <person name="Pagani I."/>
            <person name="Blumer-Schuette S.E."/>
            <person name="Kelly R.M."/>
            <person name="Woyke T."/>
        </authorList>
    </citation>
    <scope>NUCLEOTIDE SEQUENCE [LARGE SCALE GENOMIC DNA]</scope>
    <source>
        <strain evidence="1 2">6A</strain>
    </source>
</reference>
<evidence type="ECO:0000313" key="1">
    <source>
        <dbReference type="EMBL" id="AEM72775.1"/>
    </source>
</evidence>
<dbReference type="KEGG" id="clc:Calla_0081"/>
<dbReference type="Proteomes" id="UP000009257">
    <property type="component" value="Chromosome"/>
</dbReference>
<dbReference type="GO" id="GO:0003677">
    <property type="term" value="F:DNA binding"/>
    <property type="evidence" value="ECO:0007669"/>
    <property type="project" value="UniProtKB-KW"/>
</dbReference>
<dbReference type="EMBL" id="CP003001">
    <property type="protein sequence ID" value="AEM72775.1"/>
    <property type="molecule type" value="Genomic_DNA"/>
</dbReference>
<sequence>MNGREFLLLGAGAMAFPNTACWGWESLNGGLQIPQLSKLYTFVQFR</sequence>
<name>G2PV84_9FIRM</name>
<dbReference type="HOGENOM" id="CLU_3181305_0_0_9"/>
<gene>
    <name evidence="1" type="ORF">Calla_0081</name>
</gene>
<organism evidence="1 2">
    <name type="scientific">Caldicellulosiruptor acetigenus 6A</name>
    <dbReference type="NCBI Taxonomy" id="632516"/>
    <lineage>
        <taxon>Bacteria</taxon>
        <taxon>Bacillati</taxon>
        <taxon>Bacillota</taxon>
        <taxon>Bacillota incertae sedis</taxon>
        <taxon>Caldicellulosiruptorales</taxon>
        <taxon>Caldicellulosiruptoraceae</taxon>
        <taxon>Caldicellulosiruptor</taxon>
    </lineage>
</organism>